<keyword evidence="8" id="KW-0546">Nucleotide metabolism</keyword>
<protein>
    <recommendedName>
        <fullName evidence="12">dITP/XTP pyrophosphatase</fullName>
        <ecNumber evidence="11">3.6.1.66</ecNumber>
    </recommendedName>
    <alternativeName>
        <fullName evidence="13">Non-canonical purine NTP pyrophosphatase</fullName>
    </alternativeName>
    <alternativeName>
        <fullName evidence="14">Non-standard purine NTP pyrophosphatase</fullName>
    </alternativeName>
    <alternativeName>
        <fullName evidence="16">Nucleoside-triphosphate diphosphatase</fullName>
    </alternativeName>
    <alternativeName>
        <fullName evidence="15">Nucleoside-triphosphate pyrophosphatase</fullName>
    </alternativeName>
</protein>
<dbReference type="SUPFAM" id="SSF52972">
    <property type="entry name" value="ITPase-like"/>
    <property type="match status" value="1"/>
</dbReference>
<evidence type="ECO:0000256" key="9">
    <source>
        <dbReference type="ARBA" id="ARBA00051875"/>
    </source>
</evidence>
<evidence type="ECO:0000256" key="1">
    <source>
        <dbReference type="ARBA" id="ARBA00001946"/>
    </source>
</evidence>
<dbReference type="CDD" id="cd00515">
    <property type="entry name" value="HAM1"/>
    <property type="match status" value="1"/>
</dbReference>
<dbReference type="Pfam" id="PF01725">
    <property type="entry name" value="Ham1p_like"/>
    <property type="match status" value="1"/>
</dbReference>
<accession>A0A6J7IZ14</accession>
<dbReference type="NCBIfam" id="TIGR00042">
    <property type="entry name" value="RdgB/HAM1 family non-canonical purine NTP pyrophosphatase"/>
    <property type="match status" value="1"/>
</dbReference>
<evidence type="ECO:0000256" key="13">
    <source>
        <dbReference type="ARBA" id="ARBA00075987"/>
    </source>
</evidence>
<evidence type="ECO:0000313" key="17">
    <source>
        <dbReference type="EMBL" id="CAB4936086.1"/>
    </source>
</evidence>
<evidence type="ECO:0000256" key="10">
    <source>
        <dbReference type="ARBA" id="ARBA00052017"/>
    </source>
</evidence>
<dbReference type="PANTHER" id="PTHR11067:SF9">
    <property type="entry name" value="INOSINE TRIPHOSPHATE PYROPHOSPHATASE"/>
    <property type="match status" value="1"/>
</dbReference>
<evidence type="ECO:0000256" key="7">
    <source>
        <dbReference type="ARBA" id="ARBA00022842"/>
    </source>
</evidence>
<evidence type="ECO:0000256" key="16">
    <source>
        <dbReference type="ARBA" id="ARBA00083635"/>
    </source>
</evidence>
<evidence type="ECO:0000256" key="6">
    <source>
        <dbReference type="ARBA" id="ARBA00022801"/>
    </source>
</evidence>
<keyword evidence="5" id="KW-0547">Nucleotide-binding</keyword>
<dbReference type="EMBL" id="CAFBNA010000068">
    <property type="protein sequence ID" value="CAB4936086.1"/>
    <property type="molecule type" value="Genomic_DNA"/>
</dbReference>
<reference evidence="17" key="1">
    <citation type="submission" date="2020-05" db="EMBL/GenBank/DDBJ databases">
        <authorList>
            <person name="Chiriac C."/>
            <person name="Salcher M."/>
            <person name="Ghai R."/>
            <person name="Kavagutti S V."/>
        </authorList>
    </citation>
    <scope>NUCLEOTIDE SEQUENCE</scope>
</reference>
<evidence type="ECO:0000256" key="15">
    <source>
        <dbReference type="ARBA" id="ARBA00083186"/>
    </source>
</evidence>
<keyword evidence="4" id="KW-0479">Metal-binding</keyword>
<dbReference type="GO" id="GO:0009146">
    <property type="term" value="P:purine nucleoside triphosphate catabolic process"/>
    <property type="evidence" value="ECO:0007669"/>
    <property type="project" value="UniProtKB-ARBA"/>
</dbReference>
<dbReference type="InterPro" id="IPR002637">
    <property type="entry name" value="RdgB/HAM1"/>
</dbReference>
<proteinExistence type="inferred from homology"/>
<dbReference type="GO" id="GO:0046872">
    <property type="term" value="F:metal ion binding"/>
    <property type="evidence" value="ECO:0007669"/>
    <property type="project" value="UniProtKB-KW"/>
</dbReference>
<dbReference type="GO" id="GO:0009117">
    <property type="term" value="P:nucleotide metabolic process"/>
    <property type="evidence" value="ECO:0007669"/>
    <property type="project" value="UniProtKB-KW"/>
</dbReference>
<evidence type="ECO:0000256" key="4">
    <source>
        <dbReference type="ARBA" id="ARBA00022723"/>
    </source>
</evidence>
<dbReference type="InterPro" id="IPR029001">
    <property type="entry name" value="ITPase-like_fam"/>
</dbReference>
<comment type="catalytic activity">
    <reaction evidence="9">
        <text>dITP + H2O = dIMP + diphosphate + H(+)</text>
        <dbReference type="Rhea" id="RHEA:28342"/>
        <dbReference type="ChEBI" id="CHEBI:15377"/>
        <dbReference type="ChEBI" id="CHEBI:15378"/>
        <dbReference type="ChEBI" id="CHEBI:33019"/>
        <dbReference type="ChEBI" id="CHEBI:61194"/>
        <dbReference type="ChEBI" id="CHEBI:61382"/>
        <dbReference type="EC" id="3.6.1.66"/>
    </reaction>
</comment>
<dbReference type="EC" id="3.6.1.66" evidence="11"/>
<evidence type="ECO:0000256" key="11">
    <source>
        <dbReference type="ARBA" id="ARBA00066468"/>
    </source>
</evidence>
<dbReference type="Gene3D" id="3.90.950.10">
    <property type="match status" value="1"/>
</dbReference>
<evidence type="ECO:0000256" key="8">
    <source>
        <dbReference type="ARBA" id="ARBA00023080"/>
    </source>
</evidence>
<comment type="subunit">
    <text evidence="3">Homodimer.</text>
</comment>
<name>A0A6J7IZ14_9ZZZZ</name>
<dbReference type="GO" id="GO:0036220">
    <property type="term" value="F:ITP diphosphatase activity"/>
    <property type="evidence" value="ECO:0007669"/>
    <property type="project" value="UniProtKB-EC"/>
</dbReference>
<comment type="catalytic activity">
    <reaction evidence="10">
        <text>XTP + H2O = XMP + diphosphate + H(+)</text>
        <dbReference type="Rhea" id="RHEA:28610"/>
        <dbReference type="ChEBI" id="CHEBI:15377"/>
        <dbReference type="ChEBI" id="CHEBI:15378"/>
        <dbReference type="ChEBI" id="CHEBI:33019"/>
        <dbReference type="ChEBI" id="CHEBI:57464"/>
        <dbReference type="ChEBI" id="CHEBI:61314"/>
        <dbReference type="EC" id="3.6.1.66"/>
    </reaction>
</comment>
<gene>
    <name evidence="17" type="ORF">UFOPK3708_01144</name>
</gene>
<dbReference type="PANTHER" id="PTHR11067">
    <property type="entry name" value="INOSINE TRIPHOSPHATE PYROPHOSPHATASE/HAM1 PROTEIN"/>
    <property type="match status" value="1"/>
</dbReference>
<evidence type="ECO:0000256" key="12">
    <source>
        <dbReference type="ARBA" id="ARBA00071289"/>
    </source>
</evidence>
<sequence>MVGRRLVCASANPDKVREINEILASCGVVLEPRPPTIPDVEEDAATLEGNARLKAVAIAEATGAAALADDTGLEVNALGGAPGVRSARYAGEPSNSELNIAKLLADLNAAGAITPDQRRARFRTVVLIRWPDGSETIAEGTVAGVIATERQGEGGFGYDPVFAPDEGDGRTFAEMDPSEKHEISHRGRALRLLALELS</sequence>
<evidence type="ECO:0000256" key="3">
    <source>
        <dbReference type="ARBA" id="ARBA00011738"/>
    </source>
</evidence>
<keyword evidence="6" id="KW-0378">Hydrolase</keyword>
<dbReference type="FunFam" id="3.90.950.10:FF:000001">
    <property type="entry name" value="dITP/XTP pyrophosphatase"/>
    <property type="match status" value="1"/>
</dbReference>
<dbReference type="AlphaFoldDB" id="A0A6J7IZ14"/>
<comment type="similarity">
    <text evidence="2">Belongs to the HAM1 NTPase family.</text>
</comment>
<dbReference type="GO" id="GO:0005829">
    <property type="term" value="C:cytosol"/>
    <property type="evidence" value="ECO:0007669"/>
    <property type="project" value="TreeGrafter"/>
</dbReference>
<evidence type="ECO:0000256" key="2">
    <source>
        <dbReference type="ARBA" id="ARBA00008023"/>
    </source>
</evidence>
<dbReference type="HAMAP" id="MF_01405">
    <property type="entry name" value="Non_canon_purine_NTPase"/>
    <property type="match status" value="1"/>
</dbReference>
<dbReference type="GO" id="GO:0000166">
    <property type="term" value="F:nucleotide binding"/>
    <property type="evidence" value="ECO:0007669"/>
    <property type="project" value="UniProtKB-KW"/>
</dbReference>
<evidence type="ECO:0000256" key="14">
    <source>
        <dbReference type="ARBA" id="ARBA00078805"/>
    </source>
</evidence>
<dbReference type="GO" id="GO:0036222">
    <property type="term" value="F:XTP diphosphatase activity"/>
    <property type="evidence" value="ECO:0007669"/>
    <property type="project" value="UniProtKB-ARBA"/>
</dbReference>
<dbReference type="GO" id="GO:0017111">
    <property type="term" value="F:ribonucleoside triphosphate phosphatase activity"/>
    <property type="evidence" value="ECO:0007669"/>
    <property type="project" value="InterPro"/>
</dbReference>
<organism evidence="17">
    <name type="scientific">freshwater metagenome</name>
    <dbReference type="NCBI Taxonomy" id="449393"/>
    <lineage>
        <taxon>unclassified sequences</taxon>
        <taxon>metagenomes</taxon>
        <taxon>ecological metagenomes</taxon>
    </lineage>
</organism>
<evidence type="ECO:0000256" key="5">
    <source>
        <dbReference type="ARBA" id="ARBA00022741"/>
    </source>
</evidence>
<dbReference type="GO" id="GO:0035870">
    <property type="term" value="F:dITP diphosphatase activity"/>
    <property type="evidence" value="ECO:0007669"/>
    <property type="project" value="UniProtKB-ARBA"/>
</dbReference>
<dbReference type="InterPro" id="IPR020922">
    <property type="entry name" value="dITP/XTP_pyrophosphatase"/>
</dbReference>
<comment type="cofactor">
    <cofactor evidence="1">
        <name>Mg(2+)</name>
        <dbReference type="ChEBI" id="CHEBI:18420"/>
    </cofactor>
</comment>
<keyword evidence="7" id="KW-0460">Magnesium</keyword>